<dbReference type="Proteomes" id="UP000187429">
    <property type="component" value="Unassembled WGS sequence"/>
</dbReference>
<evidence type="ECO:0000256" key="1">
    <source>
        <dbReference type="SAM" id="MobiDB-lite"/>
    </source>
</evidence>
<keyword evidence="3" id="KW-1185">Reference proteome</keyword>
<feature type="region of interest" description="Disordered" evidence="1">
    <location>
        <begin position="1"/>
        <end position="23"/>
    </location>
</feature>
<dbReference type="EMBL" id="LSSM01002317">
    <property type="protein sequence ID" value="OMJ22174.1"/>
    <property type="molecule type" value="Genomic_DNA"/>
</dbReference>
<name>A0A1R1Y5W3_9FUNG</name>
<evidence type="ECO:0000313" key="3">
    <source>
        <dbReference type="Proteomes" id="UP000187429"/>
    </source>
</evidence>
<protein>
    <submittedName>
        <fullName evidence="2">Uncharacterized protein</fullName>
    </submittedName>
</protein>
<proteinExistence type="predicted"/>
<comment type="caution">
    <text evidence="2">The sequence shown here is derived from an EMBL/GenBank/DDBJ whole genome shotgun (WGS) entry which is preliminary data.</text>
</comment>
<organism evidence="2 3">
    <name type="scientific">Smittium culicis</name>
    <dbReference type="NCBI Taxonomy" id="133412"/>
    <lineage>
        <taxon>Eukaryota</taxon>
        <taxon>Fungi</taxon>
        <taxon>Fungi incertae sedis</taxon>
        <taxon>Zoopagomycota</taxon>
        <taxon>Kickxellomycotina</taxon>
        <taxon>Harpellomycetes</taxon>
        <taxon>Harpellales</taxon>
        <taxon>Legeriomycetaceae</taxon>
        <taxon>Smittium</taxon>
    </lineage>
</organism>
<sequence>MAYIKNLDRRPHQGTDEVSDDHL</sequence>
<dbReference type="AlphaFoldDB" id="A0A1R1Y5W3"/>
<accession>A0A1R1Y5W3</accession>
<gene>
    <name evidence="2" type="ORF">AYI69_g5494</name>
</gene>
<reference evidence="3" key="1">
    <citation type="submission" date="2017-01" db="EMBL/GenBank/DDBJ databases">
        <authorList>
            <person name="Wang Y."/>
            <person name="White M."/>
            <person name="Kvist S."/>
            <person name="Moncalvo J.-M."/>
        </authorList>
    </citation>
    <scope>NUCLEOTIDE SEQUENCE [LARGE SCALE GENOMIC DNA]</scope>
    <source>
        <strain evidence="3">ID-206-W2</strain>
    </source>
</reference>
<evidence type="ECO:0000313" key="2">
    <source>
        <dbReference type="EMBL" id="OMJ22174.1"/>
    </source>
</evidence>
<feature type="non-terminal residue" evidence="2">
    <location>
        <position position="23"/>
    </location>
</feature>